<sequence length="425" mass="42688">MQALLVFLIVAALSLLASSRSLLDPARFPALAQLGASGLLFLIFGALLGPSVLGVLTPGNLDSLRPLVALGLGTAGVLLGLNLEPRLLRLLPRPVYAAALAHAGTAFLFVALPLSVPLVLSMGLRPLVAVGAAALLGAAASLSSGHFAVLGYRNGRLERSRGLGVALLTMMDDAVGLGVLALGLVLGATGNAAEGLGLLGLALSLGVACGALLAFLTHSLKDPAEQTTVTLGMVALVGGAAAYLRLSALLAGVACGATLALMGGRTAARVARALSRVERPTYLVLVFMVGCHLHARDLAAWALLPAFVGLRFVGKVLGGRFAQRLTRGVLDLPPQFGYALIAQGGLALCIVAEYVLLVPGSLSQRVLDVVAVGAVINEMLAHGAFRHVLGAEDPPREAGPPSGAPGDAPPGDPPGATGAGAGVVA</sequence>
<evidence type="ECO:0000256" key="1">
    <source>
        <dbReference type="SAM" id="MobiDB-lite"/>
    </source>
</evidence>
<feature type="transmembrane region" description="Helical" evidence="2">
    <location>
        <begin position="95"/>
        <end position="120"/>
    </location>
</feature>
<proteinExistence type="predicted"/>
<dbReference type="RefSeq" id="WP_120545493.1">
    <property type="nucleotide sequence ID" value="NZ_RAVZ01000477.1"/>
</dbReference>
<feature type="transmembrane region" description="Helical" evidence="2">
    <location>
        <begin position="67"/>
        <end position="83"/>
    </location>
</feature>
<feature type="transmembrane region" description="Helical" evidence="2">
    <location>
        <begin position="336"/>
        <end position="357"/>
    </location>
</feature>
<feature type="transmembrane region" description="Helical" evidence="2">
    <location>
        <begin position="127"/>
        <end position="150"/>
    </location>
</feature>
<feature type="transmembrane region" description="Helical" evidence="2">
    <location>
        <begin position="31"/>
        <end position="55"/>
    </location>
</feature>
<reference evidence="4" key="1">
    <citation type="submission" date="2018-09" db="EMBL/GenBank/DDBJ databases">
        <authorList>
            <person name="Livingstone P.G."/>
            <person name="Whitworth D.E."/>
        </authorList>
    </citation>
    <scope>NUCLEOTIDE SEQUENCE [LARGE SCALE GENOMIC DNA]</scope>
    <source>
        <strain evidence="4">CA054A</strain>
    </source>
</reference>
<feature type="transmembrane region" description="Helical" evidence="2">
    <location>
        <begin position="198"/>
        <end position="220"/>
    </location>
</feature>
<feature type="region of interest" description="Disordered" evidence="1">
    <location>
        <begin position="391"/>
        <end position="425"/>
    </location>
</feature>
<comment type="caution">
    <text evidence="3">The sequence shown here is derived from an EMBL/GenBank/DDBJ whole genome shotgun (WGS) entry which is preliminary data.</text>
</comment>
<keyword evidence="2" id="KW-0812">Transmembrane</keyword>
<dbReference type="OrthoDB" id="5525021at2"/>
<keyword evidence="2" id="KW-0472">Membrane</keyword>
<gene>
    <name evidence="3" type="ORF">D7V88_38390</name>
</gene>
<evidence type="ECO:0000313" key="3">
    <source>
        <dbReference type="EMBL" id="RKG72262.1"/>
    </source>
</evidence>
<accession>A0A3A8HLI7</accession>
<feature type="transmembrane region" description="Helical" evidence="2">
    <location>
        <begin position="162"/>
        <end position="186"/>
    </location>
</feature>
<keyword evidence="2" id="KW-1133">Transmembrane helix</keyword>
<keyword evidence="4" id="KW-1185">Reference proteome</keyword>
<evidence type="ECO:0000313" key="4">
    <source>
        <dbReference type="Proteomes" id="UP000268094"/>
    </source>
</evidence>
<feature type="transmembrane region" description="Helical" evidence="2">
    <location>
        <begin position="282"/>
        <end position="304"/>
    </location>
</feature>
<organism evidence="3 4">
    <name type="scientific">Corallococcus terminator</name>
    <dbReference type="NCBI Taxonomy" id="2316733"/>
    <lineage>
        <taxon>Bacteria</taxon>
        <taxon>Pseudomonadati</taxon>
        <taxon>Myxococcota</taxon>
        <taxon>Myxococcia</taxon>
        <taxon>Myxococcales</taxon>
        <taxon>Cystobacterineae</taxon>
        <taxon>Myxococcaceae</taxon>
        <taxon>Corallococcus</taxon>
    </lineage>
</organism>
<dbReference type="EMBL" id="RAVZ01000477">
    <property type="protein sequence ID" value="RKG72262.1"/>
    <property type="molecule type" value="Genomic_DNA"/>
</dbReference>
<evidence type="ECO:0000256" key="2">
    <source>
        <dbReference type="SAM" id="Phobius"/>
    </source>
</evidence>
<dbReference type="Proteomes" id="UP000268094">
    <property type="component" value="Unassembled WGS sequence"/>
</dbReference>
<feature type="transmembrane region" description="Helical" evidence="2">
    <location>
        <begin position="240"/>
        <end position="261"/>
    </location>
</feature>
<dbReference type="AlphaFoldDB" id="A0A3A8HLI7"/>
<protein>
    <submittedName>
        <fullName evidence="3">Sodium:proton exchanger</fullName>
    </submittedName>
</protein>
<name>A0A3A8HLI7_9BACT</name>